<reference evidence="2" key="1">
    <citation type="submission" date="2020-12" db="EMBL/GenBank/DDBJ databases">
        <title>Metabolic potential, ecology and presence of endohyphal bacteria is reflected in genomic diversity of Mucoromycotina.</title>
        <authorList>
            <person name="Muszewska A."/>
            <person name="Okrasinska A."/>
            <person name="Steczkiewicz K."/>
            <person name="Drgas O."/>
            <person name="Orlowska M."/>
            <person name="Perlinska-Lenart U."/>
            <person name="Aleksandrzak-Piekarczyk T."/>
            <person name="Szatraj K."/>
            <person name="Zielenkiewicz U."/>
            <person name="Pilsyk S."/>
            <person name="Malc E."/>
            <person name="Mieczkowski P."/>
            <person name="Kruszewska J.S."/>
            <person name="Biernat P."/>
            <person name="Pawlowska J."/>
        </authorList>
    </citation>
    <scope>NUCLEOTIDE SEQUENCE</scope>
    <source>
        <strain evidence="2">WA0000017839</strain>
    </source>
</reference>
<protein>
    <submittedName>
        <fullName evidence="2">Uncharacterized protein</fullName>
    </submittedName>
</protein>
<comment type="caution">
    <text evidence="2">The sequence shown here is derived from an EMBL/GenBank/DDBJ whole genome shotgun (WGS) entry which is preliminary data.</text>
</comment>
<feature type="compositionally biased region" description="Polar residues" evidence="1">
    <location>
        <begin position="1"/>
        <end position="20"/>
    </location>
</feature>
<name>A0A8H7URB1_9FUNG</name>
<evidence type="ECO:0000313" key="3">
    <source>
        <dbReference type="Proteomes" id="UP000603453"/>
    </source>
</evidence>
<dbReference type="AlphaFoldDB" id="A0A8H7URB1"/>
<evidence type="ECO:0000313" key="2">
    <source>
        <dbReference type="EMBL" id="KAG2195666.1"/>
    </source>
</evidence>
<sequence length="70" mass="7621">MDIGQSDNTYSKKTSTNEAGSTGLFKAGDYDDKPKDKTNNEQPGLLSQLTDTIKNEAQFIADKFNGTSTK</sequence>
<organism evidence="2 3">
    <name type="scientific">Mucor saturninus</name>
    <dbReference type="NCBI Taxonomy" id="64648"/>
    <lineage>
        <taxon>Eukaryota</taxon>
        <taxon>Fungi</taxon>
        <taxon>Fungi incertae sedis</taxon>
        <taxon>Mucoromycota</taxon>
        <taxon>Mucoromycotina</taxon>
        <taxon>Mucoromycetes</taxon>
        <taxon>Mucorales</taxon>
        <taxon>Mucorineae</taxon>
        <taxon>Mucoraceae</taxon>
        <taxon>Mucor</taxon>
    </lineage>
</organism>
<accession>A0A8H7URB1</accession>
<proteinExistence type="predicted"/>
<keyword evidence="3" id="KW-1185">Reference proteome</keyword>
<evidence type="ECO:0000256" key="1">
    <source>
        <dbReference type="SAM" id="MobiDB-lite"/>
    </source>
</evidence>
<gene>
    <name evidence="2" type="ORF">INT47_002905</name>
</gene>
<feature type="region of interest" description="Disordered" evidence="1">
    <location>
        <begin position="1"/>
        <end position="46"/>
    </location>
</feature>
<dbReference type="EMBL" id="JAEPRD010000165">
    <property type="protein sequence ID" value="KAG2195666.1"/>
    <property type="molecule type" value="Genomic_DNA"/>
</dbReference>
<dbReference type="OrthoDB" id="2276838at2759"/>
<dbReference type="Proteomes" id="UP000603453">
    <property type="component" value="Unassembled WGS sequence"/>
</dbReference>
<feature type="compositionally biased region" description="Basic and acidic residues" evidence="1">
    <location>
        <begin position="28"/>
        <end position="39"/>
    </location>
</feature>